<feature type="transmembrane region" description="Helical" evidence="2">
    <location>
        <begin position="115"/>
        <end position="140"/>
    </location>
</feature>
<dbReference type="InterPro" id="IPR044950">
    <property type="entry name" value="TED6/7"/>
</dbReference>
<dbReference type="Proteomes" id="UP001327560">
    <property type="component" value="Chromosome 8"/>
</dbReference>
<gene>
    <name evidence="3" type="ORF">Cni_G24820</name>
</gene>
<sequence>MAYNPSPLHYGFPSFFSPPPPRVSPFTPAPPLPRRSPPPPSPPKQPSPPPPRRSSPPPSPPTQPPPPPPPSRQAPPPPPPPSPKPVLPPPAPVTPLPPVPPHVTPPPPPSPHHTVIIVVFVSVGGLFFLAFLAAALFYCVKRRKKKTVAKAETVEVEDHVHVHETVIPGPHGQQLVALSIDEDIEVHEVIKKDELITLGREPAMKQTGSTNEAAASSSGSTSHNLIPEHKG</sequence>
<name>A0AAQ3KW06_9LILI</name>
<keyword evidence="2" id="KW-0472">Membrane</keyword>
<dbReference type="EMBL" id="CP136897">
    <property type="protein sequence ID" value="WOL16038.1"/>
    <property type="molecule type" value="Genomic_DNA"/>
</dbReference>
<evidence type="ECO:0000313" key="3">
    <source>
        <dbReference type="EMBL" id="WOL16038.1"/>
    </source>
</evidence>
<dbReference type="PRINTS" id="PR01217">
    <property type="entry name" value="PRICHEXTENSN"/>
</dbReference>
<reference evidence="3 4" key="1">
    <citation type="submission" date="2023-10" db="EMBL/GenBank/DDBJ databases">
        <title>Chromosome-scale genome assembly provides insights into flower coloration mechanisms of Canna indica.</title>
        <authorList>
            <person name="Li C."/>
        </authorList>
    </citation>
    <scope>NUCLEOTIDE SEQUENCE [LARGE SCALE GENOMIC DNA]</scope>
    <source>
        <tissue evidence="3">Flower</tissue>
    </source>
</reference>
<feature type="region of interest" description="Disordered" evidence="1">
    <location>
        <begin position="1"/>
        <end position="108"/>
    </location>
</feature>
<accession>A0AAQ3KW06</accession>
<dbReference type="AlphaFoldDB" id="A0AAQ3KW06"/>
<keyword evidence="2" id="KW-1133">Transmembrane helix</keyword>
<feature type="compositionally biased region" description="Polar residues" evidence="1">
    <location>
        <begin position="206"/>
        <end position="224"/>
    </location>
</feature>
<dbReference type="GO" id="GO:0009834">
    <property type="term" value="P:plant-type secondary cell wall biogenesis"/>
    <property type="evidence" value="ECO:0007669"/>
    <property type="project" value="InterPro"/>
</dbReference>
<feature type="compositionally biased region" description="Pro residues" evidence="1">
    <location>
        <begin position="16"/>
        <end position="108"/>
    </location>
</feature>
<keyword evidence="4" id="KW-1185">Reference proteome</keyword>
<dbReference type="PANTHER" id="PTHR35697">
    <property type="entry name" value="OS08G0108300 PROTEIN"/>
    <property type="match status" value="1"/>
</dbReference>
<feature type="region of interest" description="Disordered" evidence="1">
    <location>
        <begin position="201"/>
        <end position="231"/>
    </location>
</feature>
<organism evidence="3 4">
    <name type="scientific">Canna indica</name>
    <name type="common">Indian-shot</name>
    <dbReference type="NCBI Taxonomy" id="4628"/>
    <lineage>
        <taxon>Eukaryota</taxon>
        <taxon>Viridiplantae</taxon>
        <taxon>Streptophyta</taxon>
        <taxon>Embryophyta</taxon>
        <taxon>Tracheophyta</taxon>
        <taxon>Spermatophyta</taxon>
        <taxon>Magnoliopsida</taxon>
        <taxon>Liliopsida</taxon>
        <taxon>Zingiberales</taxon>
        <taxon>Cannaceae</taxon>
        <taxon>Canna</taxon>
    </lineage>
</organism>
<dbReference type="PANTHER" id="PTHR35697:SF1">
    <property type="entry name" value="PROTEIN TRACHEARY ELEMENT DIFFERENTIATION-RELATED 7"/>
    <property type="match status" value="1"/>
</dbReference>
<keyword evidence="2" id="KW-0812">Transmembrane</keyword>
<evidence type="ECO:0000256" key="1">
    <source>
        <dbReference type="SAM" id="MobiDB-lite"/>
    </source>
</evidence>
<evidence type="ECO:0000256" key="2">
    <source>
        <dbReference type="SAM" id="Phobius"/>
    </source>
</evidence>
<evidence type="ECO:0000313" key="4">
    <source>
        <dbReference type="Proteomes" id="UP001327560"/>
    </source>
</evidence>
<proteinExistence type="predicted"/>
<protein>
    <submittedName>
        <fullName evidence="3">Uncharacterized protein</fullName>
    </submittedName>
</protein>